<organism evidence="1 2">
    <name type="scientific">Candidatus Scatenecus faecavium</name>
    <dbReference type="NCBI Taxonomy" id="2840915"/>
    <lineage>
        <taxon>Bacteria</taxon>
        <taxon>Candidatus Scatenecus</taxon>
    </lineage>
</organism>
<reference evidence="1" key="1">
    <citation type="submission" date="2020-10" db="EMBL/GenBank/DDBJ databases">
        <authorList>
            <person name="Gilroy R."/>
        </authorList>
    </citation>
    <scope>NUCLEOTIDE SEQUENCE</scope>
    <source>
        <strain evidence="1">CHK152-2994</strain>
    </source>
</reference>
<gene>
    <name evidence="1" type="ORF">IAD41_02745</name>
</gene>
<comment type="caution">
    <text evidence="1">The sequence shown here is derived from an EMBL/GenBank/DDBJ whole genome shotgun (WGS) entry which is preliminary data.</text>
</comment>
<dbReference type="InterPro" id="IPR036388">
    <property type="entry name" value="WH-like_DNA-bd_sf"/>
</dbReference>
<reference evidence="1" key="2">
    <citation type="journal article" date="2021" name="PeerJ">
        <title>Extensive microbial diversity within the chicken gut microbiome revealed by metagenomics and culture.</title>
        <authorList>
            <person name="Gilroy R."/>
            <person name="Ravi A."/>
            <person name="Getino M."/>
            <person name="Pursley I."/>
            <person name="Horton D.L."/>
            <person name="Alikhan N.F."/>
            <person name="Baker D."/>
            <person name="Gharbi K."/>
            <person name="Hall N."/>
            <person name="Watson M."/>
            <person name="Adriaenssens E.M."/>
            <person name="Foster-Nyarko E."/>
            <person name="Jarju S."/>
            <person name="Secka A."/>
            <person name="Antonio M."/>
            <person name="Oren A."/>
            <person name="Chaudhuri R.R."/>
            <person name="La Ragione R."/>
            <person name="Hildebrand F."/>
            <person name="Pallen M.J."/>
        </authorList>
    </citation>
    <scope>NUCLEOTIDE SEQUENCE</scope>
    <source>
        <strain evidence="1">CHK152-2994</strain>
    </source>
</reference>
<dbReference type="EMBL" id="DVJO01000059">
    <property type="protein sequence ID" value="HIS82509.1"/>
    <property type="molecule type" value="Genomic_DNA"/>
</dbReference>
<protein>
    <submittedName>
        <fullName evidence="1">Winged helix-turn-helix domain-containing protein</fullName>
    </submittedName>
</protein>
<proteinExistence type="predicted"/>
<evidence type="ECO:0000313" key="2">
    <source>
        <dbReference type="Proteomes" id="UP000824139"/>
    </source>
</evidence>
<dbReference type="InterPro" id="IPR019707">
    <property type="entry name" value="DUF2582"/>
</dbReference>
<dbReference type="AlphaFoldDB" id="A0A9D1K4M0"/>
<sequence>MQELQDQIGQSAGQIYNYLSSNNGKSTFAKMKKELDLKGNFADLGLGWLAREDKVAISKKGASVSITLK</sequence>
<accession>A0A9D1K4M0</accession>
<dbReference type="Pfam" id="PF10771">
    <property type="entry name" value="DUF2582"/>
    <property type="match status" value="1"/>
</dbReference>
<dbReference type="Gene3D" id="1.10.10.10">
    <property type="entry name" value="Winged helix-like DNA-binding domain superfamily/Winged helix DNA-binding domain"/>
    <property type="match status" value="1"/>
</dbReference>
<name>A0A9D1K4M0_9BACT</name>
<evidence type="ECO:0000313" key="1">
    <source>
        <dbReference type="EMBL" id="HIS82509.1"/>
    </source>
</evidence>
<dbReference type="Proteomes" id="UP000824139">
    <property type="component" value="Unassembled WGS sequence"/>
</dbReference>